<keyword evidence="6" id="KW-1185">Reference proteome</keyword>
<proteinExistence type="predicted"/>
<keyword evidence="2" id="KW-0677">Repeat</keyword>
<accession>A0A3Q7FCJ9</accession>
<dbReference type="Proteomes" id="UP000004994">
    <property type="component" value="Chromosome 3"/>
</dbReference>
<keyword evidence="3" id="KW-0106">Calcium</keyword>
<dbReference type="InterPro" id="IPR039647">
    <property type="entry name" value="EF_hand_pair_protein_CML-like"/>
</dbReference>
<dbReference type="SUPFAM" id="SSF47473">
    <property type="entry name" value="EF-hand"/>
    <property type="match status" value="1"/>
</dbReference>
<dbReference type="GeneID" id="101267202"/>
<dbReference type="PROSITE" id="PS50222">
    <property type="entry name" value="EF_HAND_2"/>
    <property type="match status" value="4"/>
</dbReference>
<dbReference type="Pfam" id="PF13499">
    <property type="entry name" value="EF-hand_7"/>
    <property type="match status" value="2"/>
</dbReference>
<dbReference type="Gene3D" id="1.10.238.10">
    <property type="entry name" value="EF-hand"/>
    <property type="match status" value="2"/>
</dbReference>
<dbReference type="EnsemblPlants" id="Solyc03g005040.1.1">
    <property type="protein sequence ID" value="Solyc03g005040.1.1.1"/>
    <property type="gene ID" value="Solyc03g005040.1"/>
</dbReference>
<dbReference type="PROSITE" id="PS00018">
    <property type="entry name" value="EF_HAND_1"/>
    <property type="match status" value="3"/>
</dbReference>
<dbReference type="SMART" id="SM00054">
    <property type="entry name" value="EFh"/>
    <property type="match status" value="4"/>
</dbReference>
<dbReference type="PANTHER" id="PTHR10891">
    <property type="entry name" value="EF-HAND CALCIUM-BINDING DOMAIN CONTAINING PROTEIN"/>
    <property type="match status" value="1"/>
</dbReference>
<feature type="domain" description="EF-hand" evidence="4">
    <location>
        <begin position="37"/>
        <end position="72"/>
    </location>
</feature>
<dbReference type="CDD" id="cd00051">
    <property type="entry name" value="EFh"/>
    <property type="match status" value="2"/>
</dbReference>
<feature type="domain" description="EF-hand" evidence="4">
    <location>
        <begin position="110"/>
        <end position="141"/>
    </location>
</feature>
<sequence>MEGYKRLFEHIDENGDGKISVLELQQCVDLIIGKDVLLFEEAEAAIVAHDSDNDGLLDFDDFMRLVEDGGTKEEKERELKEAFRMYEMEGCGCITPESLKRMLHRLGEKKSVDECRGMIGRYDINGDGLLNFEEFVIMMCC</sequence>
<dbReference type="KEGG" id="sly:101267202"/>
<evidence type="ECO:0000256" key="3">
    <source>
        <dbReference type="ARBA" id="ARBA00022837"/>
    </source>
</evidence>
<dbReference type="InParanoid" id="A0A3Q7FCJ9"/>
<dbReference type="InterPro" id="IPR018247">
    <property type="entry name" value="EF_Hand_1_Ca_BS"/>
</dbReference>
<dbReference type="InterPro" id="IPR011992">
    <property type="entry name" value="EF-hand-dom_pair"/>
</dbReference>
<feature type="domain" description="EF-hand" evidence="4">
    <location>
        <begin position="74"/>
        <end position="109"/>
    </location>
</feature>
<dbReference type="SMR" id="A0A3Q7FCJ9"/>
<organism evidence="5">
    <name type="scientific">Solanum lycopersicum</name>
    <name type="common">Tomato</name>
    <name type="synonym">Lycopersicon esculentum</name>
    <dbReference type="NCBI Taxonomy" id="4081"/>
    <lineage>
        <taxon>Eukaryota</taxon>
        <taxon>Viridiplantae</taxon>
        <taxon>Streptophyta</taxon>
        <taxon>Embryophyta</taxon>
        <taxon>Tracheophyta</taxon>
        <taxon>Spermatophyta</taxon>
        <taxon>Magnoliopsida</taxon>
        <taxon>eudicotyledons</taxon>
        <taxon>Gunneridae</taxon>
        <taxon>Pentapetalae</taxon>
        <taxon>asterids</taxon>
        <taxon>lamiids</taxon>
        <taxon>Solanales</taxon>
        <taxon>Solanaceae</taxon>
        <taxon>Solanoideae</taxon>
        <taxon>Solaneae</taxon>
        <taxon>Solanum</taxon>
        <taxon>Solanum subgen. Lycopersicon</taxon>
    </lineage>
</organism>
<dbReference type="OrthoDB" id="26525at2759"/>
<dbReference type="Gramene" id="Solyc03g005040.1.1">
    <property type="protein sequence ID" value="Solyc03g005040.1.1.1"/>
    <property type="gene ID" value="Solyc03g005040.1"/>
</dbReference>
<dbReference type="RefSeq" id="XP_004234228.1">
    <property type="nucleotide sequence ID" value="XM_004234180.5"/>
</dbReference>
<gene>
    <name evidence="5" type="primary">LOC101267202</name>
</gene>
<evidence type="ECO:0000313" key="6">
    <source>
        <dbReference type="Proteomes" id="UP000004994"/>
    </source>
</evidence>
<dbReference type="FunFam" id="1.10.238.10:FF:000001">
    <property type="entry name" value="Calmodulin 1"/>
    <property type="match status" value="1"/>
</dbReference>
<reference evidence="5" key="1">
    <citation type="journal article" date="2012" name="Nature">
        <title>The tomato genome sequence provides insights into fleshy fruit evolution.</title>
        <authorList>
            <consortium name="Tomato Genome Consortium"/>
        </authorList>
    </citation>
    <scope>NUCLEOTIDE SEQUENCE [LARGE SCALE GENOMIC DNA]</scope>
    <source>
        <strain evidence="5">cv. Heinz 1706</strain>
    </source>
</reference>
<name>A0A3Q7FCJ9_SOLLC</name>
<dbReference type="GO" id="GO:0005509">
    <property type="term" value="F:calcium ion binding"/>
    <property type="evidence" value="ECO:0007669"/>
    <property type="project" value="InterPro"/>
</dbReference>
<protein>
    <recommendedName>
        <fullName evidence="4">EF-hand domain-containing protein</fullName>
    </recommendedName>
</protein>
<dbReference type="OMA" id="DDMEERC"/>
<reference evidence="5" key="2">
    <citation type="submission" date="2019-01" db="UniProtKB">
        <authorList>
            <consortium name="EnsemblPlants"/>
        </authorList>
    </citation>
    <scope>IDENTIFICATION</scope>
    <source>
        <strain evidence="5">cv. Heinz 1706</strain>
    </source>
</reference>
<evidence type="ECO:0000256" key="1">
    <source>
        <dbReference type="ARBA" id="ARBA00022723"/>
    </source>
</evidence>
<evidence type="ECO:0000256" key="2">
    <source>
        <dbReference type="ARBA" id="ARBA00022737"/>
    </source>
</evidence>
<keyword evidence="1" id="KW-0479">Metal-binding</keyword>
<dbReference type="STRING" id="4081.A0A3Q7FCJ9"/>
<evidence type="ECO:0000259" key="4">
    <source>
        <dbReference type="PROSITE" id="PS50222"/>
    </source>
</evidence>
<dbReference type="InterPro" id="IPR002048">
    <property type="entry name" value="EF_hand_dom"/>
</dbReference>
<dbReference type="AlphaFoldDB" id="A0A3Q7FCJ9"/>
<dbReference type="FunCoup" id="A0A3Q7FCJ9">
    <property type="interactions" value="129"/>
</dbReference>
<feature type="domain" description="EF-hand" evidence="4">
    <location>
        <begin position="1"/>
        <end position="34"/>
    </location>
</feature>
<evidence type="ECO:0000313" key="5">
    <source>
        <dbReference type="EnsemblPlants" id="Solyc03g005040.1.1.1"/>
    </source>
</evidence>
<dbReference type="PaxDb" id="4081-Solyc03g005040.1.1"/>